<dbReference type="PROSITE" id="PS50088">
    <property type="entry name" value="ANK_REPEAT"/>
    <property type="match status" value="7"/>
</dbReference>
<dbReference type="SMART" id="SM00248">
    <property type="entry name" value="ANK"/>
    <property type="match status" value="10"/>
</dbReference>
<protein>
    <submittedName>
        <fullName evidence="4">Ankyrin repeats (3 copies) domain-containing protein</fullName>
    </submittedName>
</protein>
<feature type="repeat" description="ANK" evidence="3">
    <location>
        <begin position="339"/>
        <end position="371"/>
    </location>
</feature>
<accession>A0A179G418</accession>
<gene>
    <name evidence="4" type="ORF">VFPPC_00140</name>
</gene>
<dbReference type="PANTHER" id="PTHR24198:SF165">
    <property type="entry name" value="ANKYRIN REPEAT-CONTAINING PROTEIN-RELATED"/>
    <property type="match status" value="1"/>
</dbReference>
<dbReference type="PANTHER" id="PTHR24198">
    <property type="entry name" value="ANKYRIN REPEAT AND PROTEIN KINASE DOMAIN-CONTAINING PROTEIN"/>
    <property type="match status" value="1"/>
</dbReference>
<dbReference type="SUPFAM" id="SSF48403">
    <property type="entry name" value="Ankyrin repeat"/>
    <property type="match status" value="1"/>
</dbReference>
<evidence type="ECO:0000313" key="4">
    <source>
        <dbReference type="EMBL" id="OAQ72091.1"/>
    </source>
</evidence>
<keyword evidence="5" id="KW-1185">Reference proteome</keyword>
<dbReference type="RefSeq" id="XP_018148174.1">
    <property type="nucleotide sequence ID" value="XM_018280225.1"/>
</dbReference>
<dbReference type="PROSITE" id="PS50297">
    <property type="entry name" value="ANK_REP_REGION"/>
    <property type="match status" value="2"/>
</dbReference>
<dbReference type="OrthoDB" id="4927741at2759"/>
<dbReference type="STRING" id="1380566.A0A179G418"/>
<dbReference type="KEGG" id="pchm:VFPPC_00140"/>
<evidence type="ECO:0000313" key="5">
    <source>
        <dbReference type="Proteomes" id="UP000078397"/>
    </source>
</evidence>
<name>A0A179G418_METCM</name>
<proteinExistence type="predicted"/>
<evidence type="ECO:0000256" key="1">
    <source>
        <dbReference type="ARBA" id="ARBA00022737"/>
    </source>
</evidence>
<feature type="repeat" description="ANK" evidence="3">
    <location>
        <begin position="252"/>
        <end position="287"/>
    </location>
</feature>
<evidence type="ECO:0000256" key="3">
    <source>
        <dbReference type="PROSITE-ProRule" id="PRU00023"/>
    </source>
</evidence>
<sequence length="471" mass="50251">MSAFLPDLPNELLCALAAYLPDLGDLAALLRTNRQLHSHLNSELYKCDARNKEKSRAIPWAVQHGRFDTLRHISTASASHWRAKGMTVLHLAATYNQKAMAEAFLDLPSIGVDDKEDQGFTALHLAAASGSVEVAKVLLDKGADPNVLCESDEISPLGLASMFGSIEVAELLLQHGADVNEGDAEQPPLFYAVGNEKTDVVKLLLEHGASMEFPSTEPGCTTALIQAANLGHADIVATLISHGADPLQSDTNGDTPLSMAIATTGKRRVEAVQMLLKNGAEAELTQNGGITALRQAVGSAADAQRRAWDEDADPDTEKESLELVRLLLDHGAVASASDDHGTALHCAVTLNYQKIAELLLRNNVPVNATNSEGMTALHFAVSPRCSLSPDECVDMVQLLVSNGADARALDNRGQTPLHIAAGLSLEISEILLKVSNAVADDNVLAARDYTGRTALHNSARFLQRNDHEATP</sequence>
<feature type="repeat" description="ANK" evidence="3">
    <location>
        <begin position="219"/>
        <end position="251"/>
    </location>
</feature>
<comment type="caution">
    <text evidence="4">The sequence shown here is derived from an EMBL/GenBank/DDBJ whole genome shotgun (WGS) entry which is preliminary data.</text>
</comment>
<keyword evidence="2 3" id="KW-0040">ANK repeat</keyword>
<reference evidence="4 5" key="1">
    <citation type="journal article" date="2016" name="PLoS Pathog.">
        <title>Biosynthesis of antibiotic leucinostatins in bio-control fungus Purpureocillium lilacinum and their inhibition on phytophthora revealed by genome mining.</title>
        <authorList>
            <person name="Wang G."/>
            <person name="Liu Z."/>
            <person name="Lin R."/>
            <person name="Li E."/>
            <person name="Mao Z."/>
            <person name="Ling J."/>
            <person name="Yang Y."/>
            <person name="Yin W.B."/>
            <person name="Xie B."/>
        </authorList>
    </citation>
    <scope>NUCLEOTIDE SEQUENCE [LARGE SCALE GENOMIC DNA]</scope>
    <source>
        <strain evidence="4">170</strain>
    </source>
</reference>
<dbReference type="AlphaFoldDB" id="A0A179G418"/>
<dbReference type="InterPro" id="IPR002110">
    <property type="entry name" value="Ankyrin_rpt"/>
</dbReference>
<keyword evidence="1" id="KW-0677">Repeat</keyword>
<dbReference type="Pfam" id="PF12796">
    <property type="entry name" value="Ank_2"/>
    <property type="match status" value="5"/>
</dbReference>
<feature type="repeat" description="ANK" evidence="3">
    <location>
        <begin position="372"/>
        <end position="411"/>
    </location>
</feature>
<feature type="repeat" description="ANK" evidence="3">
    <location>
        <begin position="184"/>
        <end position="216"/>
    </location>
</feature>
<feature type="repeat" description="ANK" evidence="3">
    <location>
        <begin position="118"/>
        <end position="150"/>
    </location>
</feature>
<dbReference type="PRINTS" id="PR01415">
    <property type="entry name" value="ANKYRIN"/>
</dbReference>
<organism evidence="4 5">
    <name type="scientific">Pochonia chlamydosporia 170</name>
    <dbReference type="NCBI Taxonomy" id="1380566"/>
    <lineage>
        <taxon>Eukaryota</taxon>
        <taxon>Fungi</taxon>
        <taxon>Dikarya</taxon>
        <taxon>Ascomycota</taxon>
        <taxon>Pezizomycotina</taxon>
        <taxon>Sordariomycetes</taxon>
        <taxon>Hypocreomycetidae</taxon>
        <taxon>Hypocreales</taxon>
        <taxon>Clavicipitaceae</taxon>
        <taxon>Pochonia</taxon>
    </lineage>
</organism>
<dbReference type="EMBL" id="LSBJ02000001">
    <property type="protein sequence ID" value="OAQ72091.1"/>
    <property type="molecule type" value="Genomic_DNA"/>
</dbReference>
<feature type="repeat" description="ANK" evidence="3">
    <location>
        <begin position="152"/>
        <end position="184"/>
    </location>
</feature>
<dbReference type="InterPro" id="IPR036770">
    <property type="entry name" value="Ankyrin_rpt-contain_sf"/>
</dbReference>
<dbReference type="Proteomes" id="UP000078397">
    <property type="component" value="Unassembled WGS sequence"/>
</dbReference>
<dbReference type="GeneID" id="28844219"/>
<evidence type="ECO:0000256" key="2">
    <source>
        <dbReference type="ARBA" id="ARBA00023043"/>
    </source>
</evidence>
<dbReference type="Gene3D" id="1.25.40.20">
    <property type="entry name" value="Ankyrin repeat-containing domain"/>
    <property type="match status" value="4"/>
</dbReference>